<protein>
    <submittedName>
        <fullName evidence="2">Uncharacterized protein</fullName>
    </submittedName>
</protein>
<dbReference type="AlphaFoldDB" id="A0AAV4VDW0"/>
<organism evidence="2 3">
    <name type="scientific">Caerostris darwini</name>
    <dbReference type="NCBI Taxonomy" id="1538125"/>
    <lineage>
        <taxon>Eukaryota</taxon>
        <taxon>Metazoa</taxon>
        <taxon>Ecdysozoa</taxon>
        <taxon>Arthropoda</taxon>
        <taxon>Chelicerata</taxon>
        <taxon>Arachnida</taxon>
        <taxon>Araneae</taxon>
        <taxon>Araneomorphae</taxon>
        <taxon>Entelegynae</taxon>
        <taxon>Araneoidea</taxon>
        <taxon>Araneidae</taxon>
        <taxon>Caerostris</taxon>
    </lineage>
</organism>
<evidence type="ECO:0000256" key="1">
    <source>
        <dbReference type="SAM" id="MobiDB-lite"/>
    </source>
</evidence>
<dbReference type="EMBL" id="BPLQ01012889">
    <property type="protein sequence ID" value="GIY68586.1"/>
    <property type="molecule type" value="Genomic_DNA"/>
</dbReference>
<dbReference type="Proteomes" id="UP001054837">
    <property type="component" value="Unassembled WGS sequence"/>
</dbReference>
<sequence length="162" mass="17631">MSASGLCTKPVADKNPGGSIPSSGRGKHGDVEQVLNVCVNTRQQTSHVIKMNDSGLGCRLQTKMRVGDVGFQLNNSCSLEKICCTPWRTLSSEAIVRMVRRPSALGLCATHWLFSDNLRLTVAYKASVYEDITDDTFTQLLVSCSQQCGKPNATQPYLGMCK</sequence>
<keyword evidence="3" id="KW-1185">Reference proteome</keyword>
<accession>A0AAV4VDW0</accession>
<name>A0AAV4VDW0_9ARAC</name>
<reference evidence="2 3" key="1">
    <citation type="submission" date="2021-06" db="EMBL/GenBank/DDBJ databases">
        <title>Caerostris darwini draft genome.</title>
        <authorList>
            <person name="Kono N."/>
            <person name="Arakawa K."/>
        </authorList>
    </citation>
    <scope>NUCLEOTIDE SEQUENCE [LARGE SCALE GENOMIC DNA]</scope>
</reference>
<gene>
    <name evidence="2" type="ORF">CDAR_21701</name>
</gene>
<proteinExistence type="predicted"/>
<feature type="region of interest" description="Disordered" evidence="1">
    <location>
        <begin position="1"/>
        <end position="28"/>
    </location>
</feature>
<evidence type="ECO:0000313" key="3">
    <source>
        <dbReference type="Proteomes" id="UP001054837"/>
    </source>
</evidence>
<comment type="caution">
    <text evidence="2">The sequence shown here is derived from an EMBL/GenBank/DDBJ whole genome shotgun (WGS) entry which is preliminary data.</text>
</comment>
<evidence type="ECO:0000313" key="2">
    <source>
        <dbReference type="EMBL" id="GIY68586.1"/>
    </source>
</evidence>